<protein>
    <submittedName>
        <fullName evidence="2">Uncharacterized protein</fullName>
    </submittedName>
</protein>
<name>C0PI27_MAIZE</name>
<evidence type="ECO:0000256" key="1">
    <source>
        <dbReference type="SAM" id="MobiDB-lite"/>
    </source>
</evidence>
<accession>C0PI27</accession>
<feature type="compositionally biased region" description="Basic residues" evidence="1">
    <location>
        <begin position="97"/>
        <end position="107"/>
    </location>
</feature>
<dbReference type="AlphaFoldDB" id="C0PI27"/>
<proteinExistence type="evidence at transcript level"/>
<dbReference type="EMBL" id="BT067946">
    <property type="protein sequence ID" value="ACN34843.1"/>
    <property type="molecule type" value="mRNA"/>
</dbReference>
<dbReference type="HOGENOM" id="CLU_2076551_0_0_1"/>
<reference evidence="2" key="2">
    <citation type="submission" date="2012-06" db="EMBL/GenBank/DDBJ databases">
        <authorList>
            <person name="Yu Y."/>
            <person name="Currie J."/>
            <person name="Lomeli R."/>
            <person name="Angelova A."/>
            <person name="Collura K."/>
            <person name="Wissotski M."/>
            <person name="Campos D."/>
            <person name="Kudrna D."/>
            <person name="Golser W."/>
            <person name="Ashely E."/>
            <person name="Descour A."/>
            <person name="Fernandes J."/>
            <person name="Soderlund C."/>
            <person name="Walbot V."/>
        </authorList>
    </citation>
    <scope>NUCLEOTIDE SEQUENCE</scope>
    <source>
        <strain evidence="2">B73</strain>
    </source>
</reference>
<feature type="compositionally biased region" description="Gly residues" evidence="1">
    <location>
        <begin position="108"/>
        <end position="118"/>
    </location>
</feature>
<reference evidence="2" key="1">
    <citation type="journal article" date="2009" name="PLoS Genet.">
        <title>Sequencing, mapping, and analysis of 27,455 maize full-length cDNAs.</title>
        <authorList>
            <person name="Soderlund C."/>
            <person name="Descour A."/>
            <person name="Kudrna D."/>
            <person name="Bomhoff M."/>
            <person name="Boyd L."/>
            <person name="Currie J."/>
            <person name="Angelova A."/>
            <person name="Collura K."/>
            <person name="Wissotski M."/>
            <person name="Ashley E."/>
            <person name="Morrow D."/>
            <person name="Fernandes J."/>
            <person name="Walbot V."/>
            <person name="Yu Y."/>
        </authorList>
    </citation>
    <scope>NUCLEOTIDE SEQUENCE</scope>
    <source>
        <strain evidence="2">B73</strain>
    </source>
</reference>
<sequence length="118" mass="13856">MQTICRALDRYYTNFGFRCFVERLASTNVTVAKAGEHQRYCCQSCRYLLAARYHHQVCQQRTHQRHSNLPIHQSRARRWSRRSSAQGKDARTERQGRRNRAGARRGVCRGGKWAGTMR</sequence>
<evidence type="ECO:0000313" key="2">
    <source>
        <dbReference type="EMBL" id="ACN34843.1"/>
    </source>
</evidence>
<feature type="region of interest" description="Disordered" evidence="1">
    <location>
        <begin position="61"/>
        <end position="118"/>
    </location>
</feature>
<organism evidence="2">
    <name type="scientific">Zea mays</name>
    <name type="common">Maize</name>
    <dbReference type="NCBI Taxonomy" id="4577"/>
    <lineage>
        <taxon>Eukaryota</taxon>
        <taxon>Viridiplantae</taxon>
        <taxon>Streptophyta</taxon>
        <taxon>Embryophyta</taxon>
        <taxon>Tracheophyta</taxon>
        <taxon>Spermatophyta</taxon>
        <taxon>Magnoliopsida</taxon>
        <taxon>Liliopsida</taxon>
        <taxon>Poales</taxon>
        <taxon>Poaceae</taxon>
        <taxon>PACMAD clade</taxon>
        <taxon>Panicoideae</taxon>
        <taxon>Andropogonodae</taxon>
        <taxon>Andropogoneae</taxon>
        <taxon>Tripsacinae</taxon>
        <taxon>Zea</taxon>
    </lineage>
</organism>